<dbReference type="InterPro" id="IPR007197">
    <property type="entry name" value="rSAM"/>
</dbReference>
<feature type="domain" description="Radical SAM core" evidence="5">
    <location>
        <begin position="32"/>
        <end position="124"/>
    </location>
</feature>
<dbReference type="AlphaFoldDB" id="A0A2V2NI27"/>
<dbReference type="SFLD" id="SFLDS00029">
    <property type="entry name" value="Radical_SAM"/>
    <property type="match status" value="1"/>
</dbReference>
<comment type="caution">
    <text evidence="7">The sequence shown here is derived from an EMBL/GenBank/DDBJ whole genome shotgun (WGS) entry which is preliminary data.</text>
</comment>
<dbReference type="SUPFAM" id="SSF102114">
    <property type="entry name" value="Radical SAM enzymes"/>
    <property type="match status" value="1"/>
</dbReference>
<dbReference type="GO" id="GO:0046872">
    <property type="term" value="F:metal ion binding"/>
    <property type="evidence" value="ECO:0007669"/>
    <property type="project" value="UniProtKB-KW"/>
</dbReference>
<feature type="domain" description="DUF8061" evidence="6">
    <location>
        <begin position="269"/>
        <end position="336"/>
    </location>
</feature>
<dbReference type="Pfam" id="PF26257">
    <property type="entry name" value="DUF8061"/>
    <property type="match status" value="1"/>
</dbReference>
<keyword evidence="3" id="KW-0408">Iron</keyword>
<evidence type="ECO:0000256" key="2">
    <source>
        <dbReference type="ARBA" id="ARBA00022723"/>
    </source>
</evidence>
<dbReference type="SFLD" id="SFLDG01108">
    <property type="entry name" value="Uncharacterised_Radical_SAM_Su"/>
    <property type="match status" value="1"/>
</dbReference>
<dbReference type="EMBL" id="QGMZ01000014">
    <property type="protein sequence ID" value="PWR74993.1"/>
    <property type="molecule type" value="Genomic_DNA"/>
</dbReference>
<dbReference type="InterPro" id="IPR040087">
    <property type="entry name" value="MJ0021-like"/>
</dbReference>
<evidence type="ECO:0000313" key="7">
    <source>
        <dbReference type="EMBL" id="PWR74993.1"/>
    </source>
</evidence>
<evidence type="ECO:0000313" key="8">
    <source>
        <dbReference type="Proteomes" id="UP000245934"/>
    </source>
</evidence>
<dbReference type="GeneID" id="97611127"/>
<keyword evidence="8" id="KW-1185">Reference proteome</keyword>
<dbReference type="PANTHER" id="PTHR43288:SF1">
    <property type="entry name" value="GLYCYL-RADICAL ENZYME ACTIVATING ENZYME MJ0021-RELATED"/>
    <property type="match status" value="1"/>
</dbReference>
<reference evidence="7 8" key="1">
    <citation type="submission" date="2018-05" db="EMBL/GenBank/DDBJ databases">
        <title>Draft genome of Methanospirillum stamsii Pt1.</title>
        <authorList>
            <person name="Dueholm M.S."/>
            <person name="Nielsen P.H."/>
            <person name="Bakmann L.F."/>
            <person name="Otzen D.E."/>
        </authorList>
    </citation>
    <scope>NUCLEOTIDE SEQUENCE [LARGE SCALE GENOMIC DNA]</scope>
    <source>
        <strain evidence="7 8">Pt1</strain>
    </source>
</reference>
<dbReference type="RefSeq" id="WP_109940426.1">
    <property type="nucleotide sequence ID" value="NZ_CP176366.1"/>
</dbReference>
<evidence type="ECO:0000259" key="6">
    <source>
        <dbReference type="Pfam" id="PF26257"/>
    </source>
</evidence>
<sequence length="337" mass="38631">MEDNNTEDIPPHSRLSAGCKLCYEGAKLVLFLTGICHRDCWYCPLSKDRKNQDRIYANEHLISSPEEMISVAKRMSALGTGITGGEPFVKPDRLVQYSQALKDEFGPEHQIHLYTASTPDRETLISIQGLVDEIRFHPPNSLWKELEHTPYHTSIQLAKELGFDTGIEVPSLSNLDDLEHYLPYVDFLNINELEWGDSNAHEMRRRGFLLRGDVSNATQGGWESAQNIVKHQKVHWCSSDFKDRVQLRMRLKRVASNTAREFEEITEDGTVIYGVWECDGRHISMPGEPDDSLFNRFDDRIEMGWWILEDIADFIEGPAYYVERYPDGGIIIEVTPA</sequence>
<dbReference type="GO" id="GO:0051536">
    <property type="term" value="F:iron-sulfur cluster binding"/>
    <property type="evidence" value="ECO:0007669"/>
    <property type="project" value="UniProtKB-KW"/>
</dbReference>
<evidence type="ECO:0000256" key="3">
    <source>
        <dbReference type="ARBA" id="ARBA00023004"/>
    </source>
</evidence>
<dbReference type="InterPro" id="IPR058240">
    <property type="entry name" value="rSAM_sf"/>
</dbReference>
<dbReference type="InterPro" id="IPR013785">
    <property type="entry name" value="Aldolase_TIM"/>
</dbReference>
<dbReference type="GO" id="GO:0003824">
    <property type="term" value="F:catalytic activity"/>
    <property type="evidence" value="ECO:0007669"/>
    <property type="project" value="InterPro"/>
</dbReference>
<name>A0A2V2NI27_9EURY</name>
<evidence type="ECO:0000256" key="4">
    <source>
        <dbReference type="ARBA" id="ARBA00023014"/>
    </source>
</evidence>
<dbReference type="Gene3D" id="3.20.20.70">
    <property type="entry name" value="Aldolase class I"/>
    <property type="match status" value="1"/>
</dbReference>
<dbReference type="CDD" id="cd01335">
    <property type="entry name" value="Radical_SAM"/>
    <property type="match status" value="1"/>
</dbReference>
<evidence type="ECO:0000256" key="1">
    <source>
        <dbReference type="ARBA" id="ARBA00022691"/>
    </source>
</evidence>
<dbReference type="Proteomes" id="UP000245934">
    <property type="component" value="Unassembled WGS sequence"/>
</dbReference>
<protein>
    <submittedName>
        <fullName evidence="7">Radical SAM protein</fullName>
    </submittedName>
</protein>
<dbReference type="OrthoDB" id="372128at2157"/>
<keyword evidence="4" id="KW-0411">Iron-sulfur</keyword>
<proteinExistence type="predicted"/>
<gene>
    <name evidence="7" type="ORF">DLD82_07150</name>
</gene>
<dbReference type="InterPro" id="IPR058374">
    <property type="entry name" value="DUF8061"/>
</dbReference>
<accession>A0A2V2NI27</accession>
<organism evidence="7 8">
    <name type="scientific">Methanospirillum stamsii</name>
    <dbReference type="NCBI Taxonomy" id="1277351"/>
    <lineage>
        <taxon>Archaea</taxon>
        <taxon>Methanobacteriati</taxon>
        <taxon>Methanobacteriota</taxon>
        <taxon>Stenosarchaea group</taxon>
        <taxon>Methanomicrobia</taxon>
        <taxon>Methanomicrobiales</taxon>
        <taxon>Methanospirillaceae</taxon>
        <taxon>Methanospirillum</taxon>
    </lineage>
</organism>
<keyword evidence="1" id="KW-0949">S-adenosyl-L-methionine</keyword>
<keyword evidence="2" id="KW-0479">Metal-binding</keyword>
<dbReference type="PANTHER" id="PTHR43288">
    <property type="entry name" value="BIOTIN SYNTHASE-RELATED PROTEIN, RADICAL SAM SUPERFAMILY"/>
    <property type="match status" value="1"/>
</dbReference>
<evidence type="ECO:0000259" key="5">
    <source>
        <dbReference type="Pfam" id="PF04055"/>
    </source>
</evidence>
<dbReference type="Pfam" id="PF04055">
    <property type="entry name" value="Radical_SAM"/>
    <property type="match status" value="1"/>
</dbReference>